<keyword evidence="4 7" id="KW-0812">Transmembrane</keyword>
<dbReference type="Proteomes" id="UP000234950">
    <property type="component" value="Unassembled WGS sequence"/>
</dbReference>
<keyword evidence="3" id="KW-1003">Cell membrane</keyword>
<keyword evidence="10" id="KW-1185">Reference proteome</keyword>
<dbReference type="GO" id="GO:0022857">
    <property type="term" value="F:transmembrane transporter activity"/>
    <property type="evidence" value="ECO:0007669"/>
    <property type="project" value="InterPro"/>
</dbReference>
<dbReference type="Pfam" id="PF00893">
    <property type="entry name" value="Multi_Drug_Res"/>
    <property type="match status" value="1"/>
</dbReference>
<organism evidence="9 10">
    <name type="scientific">Neobacillus cucumis</name>
    <dbReference type="NCBI Taxonomy" id="1740721"/>
    <lineage>
        <taxon>Bacteria</taxon>
        <taxon>Bacillati</taxon>
        <taxon>Bacillota</taxon>
        <taxon>Bacilli</taxon>
        <taxon>Bacillales</taxon>
        <taxon>Bacillaceae</taxon>
        <taxon>Neobacillus</taxon>
    </lineage>
</organism>
<comment type="similarity">
    <text evidence="7">Belongs to the drug/metabolite transporter (DMT) superfamily. Small multidrug resistance (SMR) (TC 2.A.7.1) family.</text>
</comment>
<dbReference type="PANTHER" id="PTHR30561">
    <property type="entry name" value="SMR FAMILY PROTON-DEPENDENT DRUG EFFLUX TRANSPORTER SUGE"/>
    <property type="match status" value="1"/>
</dbReference>
<evidence type="ECO:0000256" key="6">
    <source>
        <dbReference type="ARBA" id="ARBA00023136"/>
    </source>
</evidence>
<feature type="transmembrane region" description="Helical" evidence="8">
    <location>
        <begin position="85"/>
        <end position="103"/>
    </location>
</feature>
<dbReference type="RefSeq" id="WP_101649626.1">
    <property type="nucleotide sequence ID" value="NZ_PGVE01000072.1"/>
</dbReference>
<evidence type="ECO:0000256" key="7">
    <source>
        <dbReference type="RuleBase" id="RU003942"/>
    </source>
</evidence>
<evidence type="ECO:0000256" key="8">
    <source>
        <dbReference type="SAM" id="Phobius"/>
    </source>
</evidence>
<sequence length="109" mass="11785">MKGYVFLTIAIVSEIFGTSMLKASEVFTKFWPSVAFIVGFSLAFYSLSLAMQSIPLNVAYAIWSGVGTALTALISILIWKERISIQGAIGIILIIAGVVLLNFNKSALH</sequence>
<dbReference type="InterPro" id="IPR045324">
    <property type="entry name" value="Small_multidrug_res"/>
</dbReference>
<protein>
    <submittedName>
        <fullName evidence="9">QacE family quaternary ammonium compound efflux SMR transporter</fullName>
    </submittedName>
</protein>
<accession>A0A2N5HA07</accession>
<dbReference type="OrthoDB" id="21828at2"/>
<dbReference type="AlphaFoldDB" id="A0A2N5HA07"/>
<feature type="transmembrane region" description="Helical" evidence="8">
    <location>
        <begin position="58"/>
        <end position="79"/>
    </location>
</feature>
<evidence type="ECO:0000256" key="3">
    <source>
        <dbReference type="ARBA" id="ARBA00022475"/>
    </source>
</evidence>
<comment type="subcellular location">
    <subcellularLocation>
        <location evidence="1 7">Cell membrane</location>
        <topology evidence="1 7">Multi-pass membrane protein</topology>
    </subcellularLocation>
</comment>
<dbReference type="GO" id="GO:0005886">
    <property type="term" value="C:plasma membrane"/>
    <property type="evidence" value="ECO:0007669"/>
    <property type="project" value="UniProtKB-SubCell"/>
</dbReference>
<keyword evidence="5 8" id="KW-1133">Transmembrane helix</keyword>
<comment type="caution">
    <text evidence="9">The sequence shown here is derived from an EMBL/GenBank/DDBJ whole genome shotgun (WGS) entry which is preliminary data.</text>
</comment>
<gene>
    <name evidence="9" type="ORF">CVD27_19595</name>
</gene>
<evidence type="ECO:0000256" key="4">
    <source>
        <dbReference type="ARBA" id="ARBA00022692"/>
    </source>
</evidence>
<dbReference type="InterPro" id="IPR000390">
    <property type="entry name" value="Small_drug/metabolite_transptr"/>
</dbReference>
<name>A0A2N5HA07_9BACI</name>
<proteinExistence type="inferred from homology"/>
<reference evidence="9 10" key="1">
    <citation type="submission" date="2017-11" db="EMBL/GenBank/DDBJ databases">
        <title>Comparitive Functional Genomics of Dry Heat Resistant strains isolated from the Viking Spacecraft.</title>
        <authorList>
            <person name="Seuylemezian A."/>
            <person name="Cooper K."/>
            <person name="Vaishampayan P."/>
        </authorList>
    </citation>
    <scope>NUCLEOTIDE SEQUENCE [LARGE SCALE GENOMIC DNA]</scope>
    <source>
        <strain evidence="9 10">V32-6</strain>
    </source>
</reference>
<dbReference type="PANTHER" id="PTHR30561:SF1">
    <property type="entry name" value="MULTIDRUG TRANSPORTER EMRE"/>
    <property type="match status" value="1"/>
</dbReference>
<keyword evidence="6 8" id="KW-0472">Membrane</keyword>
<keyword evidence="2" id="KW-0813">Transport</keyword>
<evidence type="ECO:0000313" key="10">
    <source>
        <dbReference type="Proteomes" id="UP000234950"/>
    </source>
</evidence>
<dbReference type="SUPFAM" id="SSF103481">
    <property type="entry name" value="Multidrug resistance efflux transporter EmrE"/>
    <property type="match status" value="1"/>
</dbReference>
<dbReference type="EMBL" id="PGVE01000072">
    <property type="protein sequence ID" value="PLS02366.1"/>
    <property type="molecule type" value="Genomic_DNA"/>
</dbReference>
<dbReference type="InterPro" id="IPR037185">
    <property type="entry name" value="EmrE-like"/>
</dbReference>
<evidence type="ECO:0000256" key="1">
    <source>
        <dbReference type="ARBA" id="ARBA00004651"/>
    </source>
</evidence>
<feature type="transmembrane region" description="Helical" evidence="8">
    <location>
        <begin position="33"/>
        <end position="51"/>
    </location>
</feature>
<evidence type="ECO:0000313" key="9">
    <source>
        <dbReference type="EMBL" id="PLS02366.1"/>
    </source>
</evidence>
<evidence type="ECO:0000256" key="2">
    <source>
        <dbReference type="ARBA" id="ARBA00022448"/>
    </source>
</evidence>
<dbReference type="Gene3D" id="1.10.3730.20">
    <property type="match status" value="1"/>
</dbReference>
<evidence type="ECO:0000256" key="5">
    <source>
        <dbReference type="ARBA" id="ARBA00022989"/>
    </source>
</evidence>
<dbReference type="FunFam" id="1.10.3730.20:FF:000001">
    <property type="entry name" value="Quaternary ammonium compound resistance transporter SugE"/>
    <property type="match status" value="1"/>
</dbReference>